<dbReference type="UniPathway" id="UPA00251">
    <property type="reaction ID" value="UER00318"/>
</dbReference>
<organism evidence="14 15">
    <name type="scientific">Estrella lausannensis</name>
    <dbReference type="NCBI Taxonomy" id="483423"/>
    <lineage>
        <taxon>Bacteria</taxon>
        <taxon>Pseudomonadati</taxon>
        <taxon>Chlamydiota</taxon>
        <taxon>Chlamydiia</taxon>
        <taxon>Parachlamydiales</taxon>
        <taxon>Candidatus Criblamydiaceae</taxon>
        <taxon>Estrella</taxon>
    </lineage>
</organism>
<dbReference type="Proteomes" id="UP000220251">
    <property type="component" value="Unassembled WGS sequence"/>
</dbReference>
<dbReference type="EC" id="4.2.1.24" evidence="3 11"/>
<dbReference type="InterPro" id="IPR030656">
    <property type="entry name" value="ALAD_AS"/>
</dbReference>
<dbReference type="Pfam" id="PF00490">
    <property type="entry name" value="ALAD"/>
    <property type="match status" value="1"/>
</dbReference>
<proteinExistence type="inferred from homology"/>
<evidence type="ECO:0000256" key="3">
    <source>
        <dbReference type="ARBA" id="ARBA00012053"/>
    </source>
</evidence>
<keyword evidence="7 11" id="KW-0627">Porphyrin biosynthesis</keyword>
<evidence type="ECO:0000256" key="4">
    <source>
        <dbReference type="ARBA" id="ARBA00020771"/>
    </source>
</evidence>
<dbReference type="AlphaFoldDB" id="A0A0H5DMS2"/>
<dbReference type="PANTHER" id="PTHR11458">
    <property type="entry name" value="DELTA-AMINOLEVULINIC ACID DEHYDRATASE"/>
    <property type="match status" value="1"/>
</dbReference>
<evidence type="ECO:0000256" key="1">
    <source>
        <dbReference type="ARBA" id="ARBA00004694"/>
    </source>
</evidence>
<evidence type="ECO:0000256" key="12">
    <source>
        <dbReference type="RuleBase" id="RU004161"/>
    </source>
</evidence>
<dbReference type="GO" id="GO:0008270">
    <property type="term" value="F:zinc ion binding"/>
    <property type="evidence" value="ECO:0007669"/>
    <property type="project" value="TreeGrafter"/>
</dbReference>
<dbReference type="InterPro" id="IPR013785">
    <property type="entry name" value="Aldolase_TIM"/>
</dbReference>
<feature type="active site" description="Schiff-base intermediate with substrate" evidence="9">
    <location>
        <position position="213"/>
    </location>
</feature>
<feature type="region of interest" description="Disordered" evidence="13">
    <location>
        <begin position="1"/>
        <end position="21"/>
    </location>
</feature>
<sequence>MTQLLSKSASTQALNKLDMPSRPRRLRRSDAIRGLVQETRLHPRDLIVPLFIAPGDRRTDEITSMPGIFRLSLDHTLREIEALCTLGIRAVDLFAYVAQEMKDSRGSEALRPDNLLAESIRTIKKEFPEILVMADIALDPYTDHGHDGIVNASGDIVNDETVEVLSEMSLLAARAGVDVVAPSDMMDGRVASIRSALDQEGFEQVSILSYTAKYASSFYGPFRDALDSKPRFGNKKTYQMNPANVREALREAELDEAEGADMLLVKPALPYLDVIAKIKERTHLPVGAYHVSGEYAMVIAGERAGWIKGDDVFLESLTSIKRAGADFILTYAAKRVLPLIQ</sequence>
<dbReference type="PANTHER" id="PTHR11458:SF0">
    <property type="entry name" value="DELTA-AMINOLEVULINIC ACID DEHYDRATASE"/>
    <property type="match status" value="1"/>
</dbReference>
<protein>
    <recommendedName>
        <fullName evidence="4 11">Delta-aminolevulinic acid dehydratase</fullName>
        <ecNumber evidence="3 11">4.2.1.24</ecNumber>
    </recommendedName>
</protein>
<dbReference type="NCBIfam" id="NF006762">
    <property type="entry name" value="PRK09283.1"/>
    <property type="match status" value="1"/>
</dbReference>
<comment type="similarity">
    <text evidence="2 12">Belongs to the ALAD family.</text>
</comment>
<dbReference type="RefSeq" id="WP_098037304.1">
    <property type="nucleotide sequence ID" value="NZ_CWGJ01000001.1"/>
</dbReference>
<keyword evidence="10" id="KW-0479">Metal-binding</keyword>
<comment type="subunit">
    <text evidence="11">Homooctamer.</text>
</comment>
<evidence type="ECO:0000256" key="10">
    <source>
        <dbReference type="PIRSR" id="PIRSR001415-5"/>
    </source>
</evidence>
<evidence type="ECO:0000313" key="15">
    <source>
        <dbReference type="Proteomes" id="UP000220251"/>
    </source>
</evidence>
<dbReference type="GO" id="GO:0005829">
    <property type="term" value="C:cytosol"/>
    <property type="evidence" value="ECO:0007669"/>
    <property type="project" value="TreeGrafter"/>
</dbReference>
<dbReference type="InterPro" id="IPR001731">
    <property type="entry name" value="ALAD"/>
</dbReference>
<dbReference type="CDD" id="cd04823">
    <property type="entry name" value="ALAD_PBGS_aspartate_rich"/>
    <property type="match status" value="1"/>
</dbReference>
<accession>A0A0H5DMS2</accession>
<feature type="compositionally biased region" description="Polar residues" evidence="13">
    <location>
        <begin position="1"/>
        <end position="14"/>
    </location>
</feature>
<name>A0A0H5DMS2_9BACT</name>
<keyword evidence="10" id="KW-0460">Magnesium</keyword>
<dbReference type="EMBL" id="CWGJ01000001">
    <property type="protein sequence ID" value="CRX37451.1"/>
    <property type="molecule type" value="Genomic_DNA"/>
</dbReference>
<comment type="pathway">
    <text evidence="1">Porphyrin-containing compound metabolism; protoporphyrin-IX biosynthesis; coproporphyrinogen-III from 5-aminolevulinate: step 1/4.</text>
</comment>
<evidence type="ECO:0000256" key="2">
    <source>
        <dbReference type="ARBA" id="ARBA00008055"/>
    </source>
</evidence>
<evidence type="ECO:0000256" key="7">
    <source>
        <dbReference type="ARBA" id="ARBA00023244"/>
    </source>
</evidence>
<keyword evidence="5" id="KW-0350">Heme biosynthesis</keyword>
<dbReference type="PIRSF" id="PIRSF001415">
    <property type="entry name" value="Porphbilin_synth"/>
    <property type="match status" value="1"/>
</dbReference>
<evidence type="ECO:0000256" key="6">
    <source>
        <dbReference type="ARBA" id="ARBA00023239"/>
    </source>
</evidence>
<dbReference type="PRINTS" id="PR00144">
    <property type="entry name" value="DALDHYDRTASE"/>
</dbReference>
<dbReference type="FunFam" id="3.20.20.70:FF:000019">
    <property type="entry name" value="Delta-aminolevulinic acid dehydratase"/>
    <property type="match status" value="1"/>
</dbReference>
<dbReference type="SUPFAM" id="SSF51569">
    <property type="entry name" value="Aldolase"/>
    <property type="match status" value="1"/>
</dbReference>
<dbReference type="GO" id="GO:0006782">
    <property type="term" value="P:protoporphyrinogen IX biosynthetic process"/>
    <property type="evidence" value="ECO:0007669"/>
    <property type="project" value="UniProtKB-UniPathway"/>
</dbReference>
<keyword evidence="15" id="KW-1185">Reference proteome</keyword>
<dbReference type="PROSITE" id="PS00169">
    <property type="entry name" value="D_ALA_DEHYDRATASE"/>
    <property type="match status" value="1"/>
</dbReference>
<feature type="binding site" evidence="10">
    <location>
        <position position="251"/>
    </location>
    <ligand>
        <name>Mg(2+)</name>
        <dbReference type="ChEBI" id="CHEBI:18420"/>
    </ligand>
</feature>
<evidence type="ECO:0000256" key="9">
    <source>
        <dbReference type="PIRSR" id="PIRSR001415-1"/>
    </source>
</evidence>
<keyword evidence="6 11" id="KW-0456">Lyase</keyword>
<evidence type="ECO:0000256" key="5">
    <source>
        <dbReference type="ARBA" id="ARBA00023133"/>
    </source>
</evidence>
<feature type="active site" description="Schiff-base intermediate with substrate" evidence="9">
    <location>
        <position position="266"/>
    </location>
</feature>
<dbReference type="SMART" id="SM01004">
    <property type="entry name" value="ALAD"/>
    <property type="match status" value="1"/>
</dbReference>
<dbReference type="OrthoDB" id="9805001at2"/>
<evidence type="ECO:0000313" key="14">
    <source>
        <dbReference type="EMBL" id="CRX37451.1"/>
    </source>
</evidence>
<dbReference type="GO" id="GO:0004655">
    <property type="term" value="F:porphobilinogen synthase activity"/>
    <property type="evidence" value="ECO:0007669"/>
    <property type="project" value="UniProtKB-EC"/>
</dbReference>
<comment type="catalytic activity">
    <reaction evidence="8 11">
        <text>2 5-aminolevulinate = porphobilinogen + 2 H2O + H(+)</text>
        <dbReference type="Rhea" id="RHEA:24064"/>
        <dbReference type="ChEBI" id="CHEBI:15377"/>
        <dbReference type="ChEBI" id="CHEBI:15378"/>
        <dbReference type="ChEBI" id="CHEBI:58126"/>
        <dbReference type="ChEBI" id="CHEBI:356416"/>
        <dbReference type="EC" id="4.2.1.24"/>
    </reaction>
</comment>
<reference evidence="15" key="1">
    <citation type="submission" date="2015-06" db="EMBL/GenBank/DDBJ databases">
        <authorList>
            <person name="Bertelli C."/>
        </authorList>
    </citation>
    <scope>NUCLEOTIDE SEQUENCE [LARGE SCALE GENOMIC DNA]</scope>
    <source>
        <strain evidence="15">CRIB-30</strain>
    </source>
</reference>
<evidence type="ECO:0000256" key="13">
    <source>
        <dbReference type="SAM" id="MobiDB-lite"/>
    </source>
</evidence>
<evidence type="ECO:0000256" key="8">
    <source>
        <dbReference type="ARBA" id="ARBA00047651"/>
    </source>
</evidence>
<evidence type="ECO:0000256" key="11">
    <source>
        <dbReference type="RuleBase" id="RU000515"/>
    </source>
</evidence>
<gene>
    <name evidence="14" type="primary">hemB</name>
    <name evidence="14" type="ORF">ELAC_0088</name>
</gene>
<dbReference type="Gene3D" id="3.20.20.70">
    <property type="entry name" value="Aldolase class I"/>
    <property type="match status" value="1"/>
</dbReference>